<dbReference type="RefSeq" id="WP_118065530.1">
    <property type="nucleotide sequence ID" value="NZ_QSAG01000021.1"/>
</dbReference>
<keyword evidence="1" id="KW-1133">Transmembrane helix</keyword>
<dbReference type="AlphaFoldDB" id="A0AA92TXD5"/>
<dbReference type="SUPFAM" id="SSF53756">
    <property type="entry name" value="UDP-Glycosyltransferase/glycogen phosphorylase"/>
    <property type="match status" value="1"/>
</dbReference>
<evidence type="ECO:0000313" key="2">
    <source>
        <dbReference type="EMBL" id="RGW42012.1"/>
    </source>
</evidence>
<proteinExistence type="predicted"/>
<keyword evidence="1" id="KW-0472">Membrane</keyword>
<organism evidence="2 3">
    <name type="scientific">Segatella copri</name>
    <dbReference type="NCBI Taxonomy" id="165179"/>
    <lineage>
        <taxon>Bacteria</taxon>
        <taxon>Pseudomonadati</taxon>
        <taxon>Bacteroidota</taxon>
        <taxon>Bacteroidia</taxon>
        <taxon>Bacteroidales</taxon>
        <taxon>Prevotellaceae</taxon>
        <taxon>Segatella</taxon>
    </lineage>
</organism>
<dbReference type="Gene3D" id="3.40.50.2000">
    <property type="entry name" value="Glycogen Phosphorylase B"/>
    <property type="match status" value="2"/>
</dbReference>
<name>A0AA92TXD5_9BACT</name>
<reference evidence="2 3" key="1">
    <citation type="submission" date="2018-08" db="EMBL/GenBank/DDBJ databases">
        <title>A genome reference for cultivated species of the human gut microbiota.</title>
        <authorList>
            <person name="Zou Y."/>
            <person name="Xue W."/>
            <person name="Luo G."/>
        </authorList>
    </citation>
    <scope>NUCLEOTIDE SEQUENCE [LARGE SCALE GENOMIC DNA]</scope>
    <source>
        <strain evidence="2 3">AF12-50</strain>
    </source>
</reference>
<gene>
    <name evidence="2" type="ORF">DWV76_10760</name>
</gene>
<dbReference type="EMBL" id="QSAG01000021">
    <property type="protein sequence ID" value="RGW42012.1"/>
    <property type="molecule type" value="Genomic_DNA"/>
</dbReference>
<comment type="caution">
    <text evidence="2">The sequence shown here is derived from an EMBL/GenBank/DDBJ whole genome shotgun (WGS) entry which is preliminary data.</text>
</comment>
<evidence type="ECO:0000256" key="1">
    <source>
        <dbReference type="SAM" id="Phobius"/>
    </source>
</evidence>
<feature type="transmembrane region" description="Helical" evidence="1">
    <location>
        <begin position="62"/>
        <end position="82"/>
    </location>
</feature>
<accession>A0AA92TXD5</accession>
<sequence length="325" mass="36778">MKKILLVSNVKPNKDGVGNPIMVRMKSALGGNPRIEKVEFLPFRNSIFSLFEIRKKARNFDIVHVHFGGMYALAIWLFLIGVKKRKFITFHGTDIHAKAIKTARTAKLKLKIKLNQRASFWCIKLYNKCGMVSKEMMQYVPDKLKLKCQKKFFLQPLGVDYDLFVPLSTLEAQKKLGLEQGHYVLFSDVQNTPIKRRDIAKAIVAKMGGKYKLLIMCGVKADIVPLYINAADFVLLTSDEEGSPNIIREALALNKRVYSVDVGDAAKQLKGLENSLIVSRNSLDAAKAILNNLDSAYCDNTRTKQEQVLDFKCINEKVIDLYENS</sequence>
<dbReference type="GO" id="GO:0016757">
    <property type="term" value="F:glycosyltransferase activity"/>
    <property type="evidence" value="ECO:0007669"/>
    <property type="project" value="UniProtKB-ARBA"/>
</dbReference>
<protein>
    <recommendedName>
        <fullName evidence="4">Glycosyltransferase</fullName>
    </recommendedName>
</protein>
<dbReference type="Proteomes" id="UP000283785">
    <property type="component" value="Unassembled WGS sequence"/>
</dbReference>
<evidence type="ECO:0000313" key="3">
    <source>
        <dbReference type="Proteomes" id="UP000283785"/>
    </source>
</evidence>
<evidence type="ECO:0008006" key="4">
    <source>
        <dbReference type="Google" id="ProtNLM"/>
    </source>
</evidence>
<keyword evidence="1" id="KW-0812">Transmembrane</keyword>